<organism evidence="1 2">
    <name type="scientific">Pseudomonas typographi</name>
    <dbReference type="NCBI Taxonomy" id="2715964"/>
    <lineage>
        <taxon>Bacteria</taxon>
        <taxon>Pseudomonadati</taxon>
        <taxon>Pseudomonadota</taxon>
        <taxon>Gammaproteobacteria</taxon>
        <taxon>Pseudomonadales</taxon>
        <taxon>Pseudomonadaceae</taxon>
        <taxon>Pseudomonas</taxon>
    </lineage>
</organism>
<reference evidence="1 2" key="1">
    <citation type="journal article" date="2020" name="Insects">
        <title>Bacteria Belonging to Pseudomonas typographi sp. nov. from the Bark Beetle Ips typographus Have Genomic Potential to Aid in the Host Ecology.</title>
        <authorList>
            <person name="Peral-Aranega E."/>
            <person name="Saati-Santamaria Z."/>
            <person name="Kolarik M."/>
            <person name="Rivas R."/>
            <person name="Garcia-Fraile P."/>
        </authorList>
    </citation>
    <scope>NUCLEOTIDE SEQUENCE [LARGE SCALE GENOMIC DNA]</scope>
    <source>
        <strain evidence="1 2">CA3A</strain>
    </source>
</reference>
<proteinExistence type="predicted"/>
<dbReference type="Proteomes" id="UP000805841">
    <property type="component" value="Unassembled WGS sequence"/>
</dbReference>
<evidence type="ECO:0000313" key="1">
    <source>
        <dbReference type="EMBL" id="MBD1602505.1"/>
    </source>
</evidence>
<dbReference type="EMBL" id="JAAOCA010000111">
    <property type="protein sequence ID" value="MBD1602505.1"/>
    <property type="molecule type" value="Genomic_DNA"/>
</dbReference>
<evidence type="ECO:0000313" key="2">
    <source>
        <dbReference type="Proteomes" id="UP000805841"/>
    </source>
</evidence>
<sequence>MIIKLMPQRRDDTLSVVKSGDVLTLNGEAFDFSAISDGASLPAAAVSSEWVIGDVSRTDGELTVTLILPHGYPYSQEQAFPADIVDPADGEIALPQAPTTEEVANG</sequence>
<dbReference type="RefSeq" id="WP_190427621.1">
    <property type="nucleotide sequence ID" value="NZ_JAAOCA010000111.1"/>
</dbReference>
<gene>
    <name evidence="1" type="ORF">HAQ05_27960</name>
</gene>
<protein>
    <submittedName>
        <fullName evidence="1">Uncharacterized protein</fullName>
    </submittedName>
</protein>
<keyword evidence="2" id="KW-1185">Reference proteome</keyword>
<comment type="caution">
    <text evidence="1">The sequence shown here is derived from an EMBL/GenBank/DDBJ whole genome shotgun (WGS) entry which is preliminary data.</text>
</comment>
<name>A0ABR7ZAP9_9PSED</name>
<accession>A0ABR7ZAP9</accession>